<dbReference type="InterPro" id="IPR005804">
    <property type="entry name" value="FA_desaturase_dom"/>
</dbReference>
<keyword evidence="6" id="KW-0276">Fatty acid metabolism</keyword>
<evidence type="ECO:0000256" key="12">
    <source>
        <dbReference type="ARBA" id="ARBA00023160"/>
    </source>
</evidence>
<dbReference type="GO" id="GO:0005789">
    <property type="term" value="C:endoplasmic reticulum membrane"/>
    <property type="evidence" value="ECO:0007669"/>
    <property type="project" value="TreeGrafter"/>
</dbReference>
<gene>
    <name evidence="16" type="ORF">CINC_LOCUS1463</name>
</gene>
<comment type="similarity">
    <text evidence="2 13">Belongs to the fatty acid desaturase type 1 family.</text>
</comment>
<dbReference type="GO" id="GO:0005506">
    <property type="term" value="F:iron ion binding"/>
    <property type="evidence" value="ECO:0007669"/>
    <property type="project" value="TreeGrafter"/>
</dbReference>
<dbReference type="OrthoDB" id="10260134at2759"/>
<evidence type="ECO:0000256" key="7">
    <source>
        <dbReference type="ARBA" id="ARBA00022989"/>
    </source>
</evidence>
<dbReference type="PROSITE" id="PS00476">
    <property type="entry name" value="FATTY_ACID_DESATUR_1"/>
    <property type="match status" value="1"/>
</dbReference>
<keyword evidence="11 14" id="KW-0472">Membrane</keyword>
<keyword evidence="8 13" id="KW-0560">Oxidoreductase</keyword>
<name>A0A9P0BM70_CHRIL</name>
<dbReference type="PANTHER" id="PTHR11351">
    <property type="entry name" value="ACYL-COA DESATURASE"/>
    <property type="match status" value="1"/>
</dbReference>
<keyword evidence="12 13" id="KW-0275">Fatty acid biosynthesis</keyword>
<dbReference type="CDD" id="cd03505">
    <property type="entry name" value="Delta9-FADS-like"/>
    <property type="match status" value="1"/>
</dbReference>
<evidence type="ECO:0000256" key="11">
    <source>
        <dbReference type="ARBA" id="ARBA00023136"/>
    </source>
</evidence>
<comment type="cofactor">
    <cofactor evidence="13">
        <name>Fe(2+)</name>
        <dbReference type="ChEBI" id="CHEBI:29033"/>
    </cofactor>
</comment>
<evidence type="ECO:0000259" key="15">
    <source>
        <dbReference type="Pfam" id="PF00487"/>
    </source>
</evidence>
<dbReference type="Pfam" id="PF00487">
    <property type="entry name" value="FA_desaturase"/>
    <property type="match status" value="1"/>
</dbReference>
<comment type="subcellular location">
    <subcellularLocation>
        <location evidence="1">Membrane</location>
        <topology evidence="1">Multi-pass membrane protein</topology>
    </subcellularLocation>
</comment>
<evidence type="ECO:0000256" key="4">
    <source>
        <dbReference type="ARBA" id="ARBA00022692"/>
    </source>
</evidence>
<dbReference type="EMBL" id="LR824014">
    <property type="protein sequence ID" value="CAH0581227.1"/>
    <property type="molecule type" value="Genomic_DNA"/>
</dbReference>
<keyword evidence="7 14" id="KW-1133">Transmembrane helix</keyword>
<dbReference type="Proteomes" id="UP001154114">
    <property type="component" value="Chromosome 11"/>
</dbReference>
<comment type="domain">
    <text evidence="13">The histidine box domains are involved in binding the catalytic metal ions.</text>
</comment>
<evidence type="ECO:0000256" key="6">
    <source>
        <dbReference type="ARBA" id="ARBA00022832"/>
    </source>
</evidence>
<sequence>MYVFTATSVTAGAHRLWAHKAYKAKLPLQLILLSFFTMAFQNSVVDWVRDHRMHHKYCDTDADPHNAERGFFFSHMGWLMVRKHPEIKAKGHTVNMSDIHNNPLLRFQHQNYMALVLLFCFLLPSYIPVLWGETLWNAFYVSVLLRYTFTLHVTWLVNSAAHMWGTKPYDKNINPVETKIVSFLAVGEGFHNYHHTFPWDYRTAELGGYSLNFTKLFIDLMAKIGWANDLKSVSEDLLERRVKRTGDGSHPLWGWNDKI</sequence>
<evidence type="ECO:0000256" key="14">
    <source>
        <dbReference type="SAM" id="Phobius"/>
    </source>
</evidence>
<protein>
    <recommendedName>
        <fullName evidence="15">Fatty acid desaturase domain-containing protein</fullName>
    </recommendedName>
</protein>
<keyword evidence="3 13" id="KW-0444">Lipid biosynthesis</keyword>
<keyword evidence="4 13" id="KW-0812">Transmembrane</keyword>
<evidence type="ECO:0000256" key="13">
    <source>
        <dbReference type="RuleBase" id="RU000581"/>
    </source>
</evidence>
<dbReference type="PRINTS" id="PR00075">
    <property type="entry name" value="FACDDSATRASE"/>
</dbReference>
<proteinExistence type="inferred from homology"/>
<keyword evidence="9" id="KW-0408">Iron</keyword>
<evidence type="ECO:0000313" key="17">
    <source>
        <dbReference type="Proteomes" id="UP001154114"/>
    </source>
</evidence>
<keyword evidence="5" id="KW-0479">Metal-binding</keyword>
<feature type="domain" description="Fatty acid desaturase" evidence="15">
    <location>
        <begin position="6"/>
        <end position="198"/>
    </location>
</feature>
<dbReference type="PANTHER" id="PTHR11351:SF31">
    <property type="entry name" value="DESATURASE 1, ISOFORM A-RELATED"/>
    <property type="match status" value="1"/>
</dbReference>
<feature type="transmembrane region" description="Helical" evidence="14">
    <location>
        <begin position="112"/>
        <end position="131"/>
    </location>
</feature>
<evidence type="ECO:0000313" key="16">
    <source>
        <dbReference type="EMBL" id="CAH0581227.1"/>
    </source>
</evidence>
<reference evidence="16" key="1">
    <citation type="submission" date="2021-12" db="EMBL/GenBank/DDBJ databases">
        <authorList>
            <person name="King R."/>
        </authorList>
    </citation>
    <scope>NUCLEOTIDE SEQUENCE</scope>
</reference>
<evidence type="ECO:0000256" key="5">
    <source>
        <dbReference type="ARBA" id="ARBA00022723"/>
    </source>
</evidence>
<evidence type="ECO:0000256" key="10">
    <source>
        <dbReference type="ARBA" id="ARBA00023098"/>
    </source>
</evidence>
<feature type="transmembrane region" description="Helical" evidence="14">
    <location>
        <begin position="137"/>
        <end position="157"/>
    </location>
</feature>
<feature type="transmembrane region" description="Helical" evidence="14">
    <location>
        <begin position="28"/>
        <end position="48"/>
    </location>
</feature>
<evidence type="ECO:0000256" key="8">
    <source>
        <dbReference type="ARBA" id="ARBA00023002"/>
    </source>
</evidence>
<evidence type="ECO:0000256" key="1">
    <source>
        <dbReference type="ARBA" id="ARBA00004141"/>
    </source>
</evidence>
<keyword evidence="10" id="KW-0443">Lipid metabolism</keyword>
<accession>A0A9P0BM70</accession>
<evidence type="ECO:0000256" key="9">
    <source>
        <dbReference type="ARBA" id="ARBA00023004"/>
    </source>
</evidence>
<dbReference type="InterPro" id="IPR001522">
    <property type="entry name" value="FADS-1_CS"/>
</dbReference>
<dbReference type="InterPro" id="IPR015876">
    <property type="entry name" value="Acyl-CoA_DS"/>
</dbReference>
<organism evidence="16 17">
    <name type="scientific">Chrysodeixis includens</name>
    <name type="common">Soybean looper</name>
    <name type="synonym">Pseudoplusia includens</name>
    <dbReference type="NCBI Taxonomy" id="689277"/>
    <lineage>
        <taxon>Eukaryota</taxon>
        <taxon>Metazoa</taxon>
        <taxon>Ecdysozoa</taxon>
        <taxon>Arthropoda</taxon>
        <taxon>Hexapoda</taxon>
        <taxon>Insecta</taxon>
        <taxon>Pterygota</taxon>
        <taxon>Neoptera</taxon>
        <taxon>Endopterygota</taxon>
        <taxon>Lepidoptera</taxon>
        <taxon>Glossata</taxon>
        <taxon>Ditrysia</taxon>
        <taxon>Noctuoidea</taxon>
        <taxon>Noctuidae</taxon>
        <taxon>Plusiinae</taxon>
        <taxon>Chrysodeixis</taxon>
    </lineage>
</organism>
<dbReference type="AlphaFoldDB" id="A0A9P0BM70"/>
<evidence type="ECO:0000256" key="2">
    <source>
        <dbReference type="ARBA" id="ARBA00009295"/>
    </source>
</evidence>
<evidence type="ECO:0000256" key="3">
    <source>
        <dbReference type="ARBA" id="ARBA00022516"/>
    </source>
</evidence>
<dbReference type="GO" id="GO:0004768">
    <property type="term" value="F:stearoyl-CoA 9-desaturase activity"/>
    <property type="evidence" value="ECO:0007669"/>
    <property type="project" value="TreeGrafter"/>
</dbReference>
<dbReference type="GO" id="GO:0006636">
    <property type="term" value="P:unsaturated fatty acid biosynthetic process"/>
    <property type="evidence" value="ECO:0007669"/>
    <property type="project" value="TreeGrafter"/>
</dbReference>
<keyword evidence="17" id="KW-1185">Reference proteome</keyword>